<dbReference type="AlphaFoldDB" id="A0A0L0NKU1"/>
<dbReference type="SMART" id="SM00248">
    <property type="entry name" value="ANK"/>
    <property type="match status" value="18"/>
</dbReference>
<evidence type="ECO:0000313" key="6">
    <source>
        <dbReference type="Proteomes" id="UP000036947"/>
    </source>
</evidence>
<feature type="repeat" description="ANK" evidence="3">
    <location>
        <begin position="385"/>
        <end position="417"/>
    </location>
</feature>
<feature type="repeat" description="ANK" evidence="3">
    <location>
        <begin position="250"/>
        <end position="274"/>
    </location>
</feature>
<protein>
    <submittedName>
        <fullName evidence="5">Ankyrin repeat domain-containing protein 50</fullName>
    </submittedName>
</protein>
<dbReference type="InterPro" id="IPR036770">
    <property type="entry name" value="Ankyrin_rpt-contain_sf"/>
</dbReference>
<proteinExistence type="predicted"/>
<dbReference type="OrthoDB" id="4927741at2759"/>
<name>A0A0L0NKU1_TOLOC</name>
<feature type="repeat" description="ANK" evidence="3">
    <location>
        <begin position="49"/>
        <end position="81"/>
    </location>
</feature>
<dbReference type="EMBL" id="LFRF01000001">
    <property type="protein sequence ID" value="KND94757.1"/>
    <property type="molecule type" value="Genomic_DNA"/>
</dbReference>
<evidence type="ECO:0000256" key="3">
    <source>
        <dbReference type="PROSITE-ProRule" id="PRU00023"/>
    </source>
</evidence>
<evidence type="ECO:0000256" key="2">
    <source>
        <dbReference type="ARBA" id="ARBA00023043"/>
    </source>
</evidence>
<feature type="repeat" description="ANK" evidence="3">
    <location>
        <begin position="514"/>
        <end position="546"/>
    </location>
</feature>
<organism evidence="5 6">
    <name type="scientific">Tolypocladium ophioglossoides (strain CBS 100239)</name>
    <name type="common">Snaketongue truffleclub</name>
    <name type="synonym">Elaphocordyceps ophioglossoides</name>
    <dbReference type="NCBI Taxonomy" id="1163406"/>
    <lineage>
        <taxon>Eukaryota</taxon>
        <taxon>Fungi</taxon>
        <taxon>Dikarya</taxon>
        <taxon>Ascomycota</taxon>
        <taxon>Pezizomycotina</taxon>
        <taxon>Sordariomycetes</taxon>
        <taxon>Hypocreomycetidae</taxon>
        <taxon>Hypocreales</taxon>
        <taxon>Ophiocordycipitaceae</taxon>
        <taxon>Tolypocladium</taxon>
    </lineage>
</organism>
<feature type="repeat" description="ANK" evidence="3">
    <location>
        <begin position="451"/>
        <end position="483"/>
    </location>
</feature>
<feature type="repeat" description="ANK" evidence="3">
    <location>
        <begin position="116"/>
        <end position="148"/>
    </location>
</feature>
<evidence type="ECO:0000256" key="1">
    <source>
        <dbReference type="ARBA" id="ARBA00022737"/>
    </source>
</evidence>
<dbReference type="Gene3D" id="1.25.40.20">
    <property type="entry name" value="Ankyrin repeat-containing domain"/>
    <property type="match status" value="5"/>
</dbReference>
<evidence type="ECO:0000313" key="5">
    <source>
        <dbReference type="EMBL" id="KND94757.1"/>
    </source>
</evidence>
<feature type="repeat" description="ANK" evidence="3">
    <location>
        <begin position="184"/>
        <end position="205"/>
    </location>
</feature>
<feature type="repeat" description="ANK" evidence="3">
    <location>
        <begin position="547"/>
        <end position="569"/>
    </location>
</feature>
<keyword evidence="6" id="KW-1185">Reference proteome</keyword>
<feature type="repeat" description="ANK" evidence="3">
    <location>
        <begin position="614"/>
        <end position="638"/>
    </location>
</feature>
<evidence type="ECO:0000259" key="4">
    <source>
        <dbReference type="PROSITE" id="PS50181"/>
    </source>
</evidence>
<feature type="repeat" description="ANK" evidence="3">
    <location>
        <begin position="82"/>
        <end position="106"/>
    </location>
</feature>
<dbReference type="PROSITE" id="PS50181">
    <property type="entry name" value="FBOX"/>
    <property type="match status" value="1"/>
</dbReference>
<gene>
    <name evidence="5" type="ORF">TOPH_00551</name>
</gene>
<dbReference type="Pfam" id="PF00023">
    <property type="entry name" value="Ank"/>
    <property type="match status" value="1"/>
</dbReference>
<dbReference type="CDD" id="cd09917">
    <property type="entry name" value="F-box_SF"/>
    <property type="match status" value="1"/>
</dbReference>
<keyword evidence="2 3" id="KW-0040">ANK repeat</keyword>
<feature type="repeat" description="ANK" evidence="3">
    <location>
        <begin position="284"/>
        <end position="308"/>
    </location>
</feature>
<dbReference type="InterPro" id="IPR001810">
    <property type="entry name" value="F-box_dom"/>
</dbReference>
<dbReference type="PRINTS" id="PR01415">
    <property type="entry name" value="ANKYRIN"/>
</dbReference>
<feature type="repeat" description="ANK" evidence="3">
    <location>
        <begin position="318"/>
        <end position="351"/>
    </location>
</feature>
<keyword evidence="1" id="KW-0677">Repeat</keyword>
<dbReference type="SUPFAM" id="SSF48403">
    <property type="entry name" value="Ankyrin repeat"/>
    <property type="match status" value="2"/>
</dbReference>
<dbReference type="InterPro" id="IPR002110">
    <property type="entry name" value="Ankyrin_rpt"/>
</dbReference>
<dbReference type="PROSITE" id="PS50297">
    <property type="entry name" value="ANK_REP_REGION"/>
    <property type="match status" value="12"/>
</dbReference>
<dbReference type="PANTHER" id="PTHR24198:SF165">
    <property type="entry name" value="ANKYRIN REPEAT-CONTAINING PROTEIN-RELATED"/>
    <property type="match status" value="1"/>
</dbReference>
<dbReference type="PROSITE" id="PS50088">
    <property type="entry name" value="ANK_REPEAT"/>
    <property type="match status" value="14"/>
</dbReference>
<comment type="caution">
    <text evidence="5">The sequence shown here is derived from an EMBL/GenBank/DDBJ whole genome shotgun (WGS) entry which is preliminary data.</text>
</comment>
<sequence length="760" mass="81556">MLVSLPPELLHSVAGHLESERDINALARTNRRIHHLLNHDLYRRYARKSGSSALQWAASRGQEVTLQYAIAAGADVNAADHRGRTPLGLAARNDRENIAKLLLATGRVDRDSRDSRGRTPLFHAVRSRSQCVLRLLLAQGFNAQGRDRDSWTPLLQAAKAGNNKEIVELLLASGRVDPNVKNGKGRSPVVLAAQAGDDEVVKLLLPVMEYEDGHPAFGGALRSAAVNGLDSVVKALLESDRVHVDARNVVGRTALSRAAGSGRDSVVKLLLESGRADADSRDDGGLTVLAYAAKRGHATTVKLLLDSGKATTEPRDLNGGTPLSYAAERGHDEVVEVLLAAGGVDPNSRDSSNMTPLLWAVTKARLRVVKLLLDHGGDIETTGRDNWTPLTLAADMDDPELVRLLLREGADANATATPGGKPALYRALDRGPSSTARMLLDGGADPNGGTTQWSPLLPASRCGNTKAVRLLLDHGAHTTAKDAQGQTCLIKASNADTAQLLLDNGADIEARDDRGCTALLEASGRGRVDVAALLLERGANPASRDNYGLTPLHRASRSGRHRVVDRLLETPNVVVGAEDNNSRTALFHAAMRGNTEIVRRLLRHTPADKSTDRYGATAVFAAAKNGHDKVVDLLLSSGGVSLGHKDGLGRTLLFWATRSGDSSTVDVVLDYAYKTSTKIQQDDFTNYGSWQAAFRFDKDGPWCTVCTRTIPHGMECRACTVCDAGRFHICAECTDDGAQCRDESHRLEVHDCKPSGGREV</sequence>
<dbReference type="Proteomes" id="UP000036947">
    <property type="component" value="Unassembled WGS sequence"/>
</dbReference>
<accession>A0A0L0NKU1</accession>
<dbReference type="STRING" id="1163406.A0A0L0NKU1"/>
<dbReference type="Pfam" id="PF12796">
    <property type="entry name" value="Ank_2"/>
    <property type="match status" value="6"/>
</dbReference>
<dbReference type="PANTHER" id="PTHR24198">
    <property type="entry name" value="ANKYRIN REPEAT AND PROTEIN KINASE DOMAIN-CONTAINING PROTEIN"/>
    <property type="match status" value="1"/>
</dbReference>
<feature type="domain" description="F-box" evidence="4">
    <location>
        <begin position="1"/>
        <end position="45"/>
    </location>
</feature>
<feature type="repeat" description="ANK" evidence="3">
    <location>
        <begin position="149"/>
        <end position="174"/>
    </location>
</feature>
<feature type="repeat" description="ANK" evidence="3">
    <location>
        <begin position="352"/>
        <end position="384"/>
    </location>
</feature>
<reference evidence="5 6" key="1">
    <citation type="journal article" date="2015" name="BMC Genomics">
        <title>The genome of the truffle-parasite Tolypocladium ophioglossoides and the evolution of antifungal peptaibiotics.</title>
        <authorList>
            <person name="Quandt C.A."/>
            <person name="Bushley K.E."/>
            <person name="Spatafora J.W."/>
        </authorList>
    </citation>
    <scope>NUCLEOTIDE SEQUENCE [LARGE SCALE GENOMIC DNA]</scope>
    <source>
        <strain evidence="5 6">CBS 100239</strain>
    </source>
</reference>